<evidence type="ECO:0000256" key="1">
    <source>
        <dbReference type="SAM" id="Phobius"/>
    </source>
</evidence>
<dbReference type="AlphaFoldDB" id="A0A397P318"/>
<sequence length="36" mass="3736">MAFRFESAQRFAISMVGALVVAALMISAAVPVVPIA</sequence>
<feature type="transmembrane region" description="Helical" evidence="1">
    <location>
        <begin position="12"/>
        <end position="33"/>
    </location>
</feature>
<protein>
    <submittedName>
        <fullName evidence="2">Uncharacterized protein</fullName>
    </submittedName>
</protein>
<keyword evidence="3" id="KW-1185">Reference proteome</keyword>
<keyword evidence="1" id="KW-0812">Transmembrane</keyword>
<gene>
    <name evidence="2" type="ORF">DFR49_2210</name>
</gene>
<dbReference type="Proteomes" id="UP000266568">
    <property type="component" value="Unassembled WGS sequence"/>
</dbReference>
<evidence type="ECO:0000313" key="3">
    <source>
        <dbReference type="Proteomes" id="UP000266568"/>
    </source>
</evidence>
<reference evidence="2 3" key="1">
    <citation type="submission" date="2018-08" db="EMBL/GenBank/DDBJ databases">
        <title>Genomic Encyclopedia of Type Strains, Phase IV (KMG-IV): sequencing the most valuable type-strain genomes for metagenomic binning, comparative biology and taxonomic classification.</title>
        <authorList>
            <person name="Goeker M."/>
        </authorList>
    </citation>
    <scope>NUCLEOTIDE SEQUENCE [LARGE SCALE GENOMIC DNA]</scope>
    <source>
        <strain evidence="2 3">DSM 25527</strain>
    </source>
</reference>
<name>A0A397P318_9SPHN</name>
<keyword evidence="1" id="KW-1133">Transmembrane helix</keyword>
<organism evidence="2 3">
    <name type="scientific">Hephaestia caeni</name>
    <dbReference type="NCBI Taxonomy" id="645617"/>
    <lineage>
        <taxon>Bacteria</taxon>
        <taxon>Pseudomonadati</taxon>
        <taxon>Pseudomonadota</taxon>
        <taxon>Alphaproteobacteria</taxon>
        <taxon>Sphingomonadales</taxon>
        <taxon>Sphingomonadaceae</taxon>
        <taxon>Hephaestia</taxon>
    </lineage>
</organism>
<comment type="caution">
    <text evidence="2">The sequence shown here is derived from an EMBL/GenBank/DDBJ whole genome shotgun (WGS) entry which is preliminary data.</text>
</comment>
<accession>A0A397P318</accession>
<proteinExistence type="predicted"/>
<evidence type="ECO:0000313" key="2">
    <source>
        <dbReference type="EMBL" id="RIA43976.1"/>
    </source>
</evidence>
<keyword evidence="1" id="KW-0472">Membrane</keyword>
<dbReference type="EMBL" id="QXDC01000003">
    <property type="protein sequence ID" value="RIA43976.1"/>
    <property type="molecule type" value="Genomic_DNA"/>
</dbReference>